<feature type="transmembrane region" description="Helical" evidence="5">
    <location>
        <begin position="45"/>
        <end position="64"/>
    </location>
</feature>
<organism evidence="7 8">
    <name type="scientific">Dactylonectria estremocensis</name>
    <dbReference type="NCBI Taxonomy" id="1079267"/>
    <lineage>
        <taxon>Eukaryota</taxon>
        <taxon>Fungi</taxon>
        <taxon>Dikarya</taxon>
        <taxon>Ascomycota</taxon>
        <taxon>Pezizomycotina</taxon>
        <taxon>Sordariomycetes</taxon>
        <taxon>Hypocreomycetidae</taxon>
        <taxon>Hypocreales</taxon>
        <taxon>Nectriaceae</taxon>
        <taxon>Dactylonectria</taxon>
    </lineage>
</organism>
<dbReference type="Gene3D" id="1.20.1070.10">
    <property type="entry name" value="Rhodopsin 7-helix transmembrane proteins"/>
    <property type="match status" value="1"/>
</dbReference>
<evidence type="ECO:0000256" key="2">
    <source>
        <dbReference type="ARBA" id="ARBA00022692"/>
    </source>
</evidence>
<feature type="transmembrane region" description="Helical" evidence="5">
    <location>
        <begin position="119"/>
        <end position="137"/>
    </location>
</feature>
<evidence type="ECO:0000256" key="1">
    <source>
        <dbReference type="ARBA" id="ARBA00004141"/>
    </source>
</evidence>
<accession>A0A9P9ETN8</accession>
<dbReference type="PROSITE" id="PS50261">
    <property type="entry name" value="G_PROTEIN_RECEP_F2_4"/>
    <property type="match status" value="1"/>
</dbReference>
<feature type="transmembrane region" description="Helical" evidence="5">
    <location>
        <begin position="91"/>
        <end position="107"/>
    </location>
</feature>
<sequence>MTSHAQAYTLGLLERVGGCISLMAVLFVLLAYALIPKARNPRNTFIMFACVANLGASIACIIARDGLNRGEDSSLCRAQSFLLHMFMQSDAWWSLGMSVHTFLVVFGRTDPNSLSMWRYCLVCFGGPFATAFPLFFVSNPIRGPVYGATNVWCWIRDDWASVRLFTSYLFVWTCIIGSVVLNTVVGYRIFTTRNKIRNFSSSRSQHSTGHDQLSFANSPAHLHGSPYATIVTQVSITRAPASIITEPSPTHLHSTSQAIRSSSQEQITHSSIITSHNVSHETPRIIKAAKRAITKFRLQDPIKRAYLRTTFLFTLSVLVSWIPASINRIHSLQHGSVPFPYQAAMVSVMPLQGVWNAVIFYMTSRKTLREWAWEKWGFKTLGPVSIAGEATERVVEEANVNRHQDPADSGSDVELNYILRLPVKKFK</sequence>
<evidence type="ECO:0000313" key="7">
    <source>
        <dbReference type="EMBL" id="KAH7145409.1"/>
    </source>
</evidence>
<keyword evidence="3 5" id="KW-1133">Transmembrane helix</keyword>
<comment type="caution">
    <text evidence="7">The sequence shown here is derived from an EMBL/GenBank/DDBJ whole genome shotgun (WGS) entry which is preliminary data.</text>
</comment>
<keyword evidence="8" id="KW-1185">Reference proteome</keyword>
<evidence type="ECO:0000313" key="8">
    <source>
        <dbReference type="Proteomes" id="UP000717696"/>
    </source>
</evidence>
<dbReference type="EMBL" id="JAGMUU010000009">
    <property type="protein sequence ID" value="KAH7145409.1"/>
    <property type="molecule type" value="Genomic_DNA"/>
</dbReference>
<evidence type="ECO:0000256" key="4">
    <source>
        <dbReference type="ARBA" id="ARBA00023136"/>
    </source>
</evidence>
<dbReference type="GO" id="GO:0005886">
    <property type="term" value="C:plasma membrane"/>
    <property type="evidence" value="ECO:0007669"/>
    <property type="project" value="TreeGrafter"/>
</dbReference>
<dbReference type="SUPFAM" id="SSF81321">
    <property type="entry name" value="Family A G protein-coupled receptor-like"/>
    <property type="match status" value="1"/>
</dbReference>
<feature type="transmembrane region" description="Helical" evidence="5">
    <location>
        <begin position="169"/>
        <end position="190"/>
    </location>
</feature>
<comment type="subcellular location">
    <subcellularLocation>
        <location evidence="1">Membrane</location>
        <topology evidence="1">Multi-pass membrane protein</topology>
    </subcellularLocation>
</comment>
<keyword evidence="2 5" id="KW-0812">Transmembrane</keyword>
<dbReference type="GO" id="GO:0004930">
    <property type="term" value="F:G protein-coupled receptor activity"/>
    <property type="evidence" value="ECO:0007669"/>
    <property type="project" value="InterPro"/>
</dbReference>
<feature type="transmembrane region" description="Helical" evidence="5">
    <location>
        <begin position="12"/>
        <end position="33"/>
    </location>
</feature>
<dbReference type="PANTHER" id="PTHR23112">
    <property type="entry name" value="G PROTEIN-COUPLED RECEPTOR 157-RELATED"/>
    <property type="match status" value="1"/>
</dbReference>
<dbReference type="InterPro" id="IPR017981">
    <property type="entry name" value="GPCR_2-like_7TM"/>
</dbReference>
<keyword evidence="4 5" id="KW-0472">Membrane</keyword>
<proteinExistence type="predicted"/>
<feature type="transmembrane region" description="Helical" evidence="5">
    <location>
        <begin position="344"/>
        <end position="363"/>
    </location>
</feature>
<feature type="domain" description="G-protein coupled receptors family 2 profile 2" evidence="6">
    <location>
        <begin position="10"/>
        <end position="190"/>
    </location>
</feature>
<feature type="transmembrane region" description="Helical" evidence="5">
    <location>
        <begin position="305"/>
        <end position="324"/>
    </location>
</feature>
<dbReference type="GO" id="GO:0007166">
    <property type="term" value="P:cell surface receptor signaling pathway"/>
    <property type="evidence" value="ECO:0007669"/>
    <property type="project" value="InterPro"/>
</dbReference>
<evidence type="ECO:0000259" key="6">
    <source>
        <dbReference type="PROSITE" id="PS50261"/>
    </source>
</evidence>
<evidence type="ECO:0000256" key="3">
    <source>
        <dbReference type="ARBA" id="ARBA00022989"/>
    </source>
</evidence>
<dbReference type="PANTHER" id="PTHR23112:SF0">
    <property type="entry name" value="TRANSMEMBRANE PROTEIN 116"/>
    <property type="match status" value="1"/>
</dbReference>
<gene>
    <name evidence="7" type="ORF">B0J13DRAFT_607107</name>
</gene>
<dbReference type="Proteomes" id="UP000717696">
    <property type="component" value="Unassembled WGS sequence"/>
</dbReference>
<name>A0A9P9ETN8_9HYPO</name>
<dbReference type="AlphaFoldDB" id="A0A9P9ETN8"/>
<reference evidence="7" key="1">
    <citation type="journal article" date="2021" name="Nat. Commun.">
        <title>Genetic determinants of endophytism in the Arabidopsis root mycobiome.</title>
        <authorList>
            <person name="Mesny F."/>
            <person name="Miyauchi S."/>
            <person name="Thiergart T."/>
            <person name="Pickel B."/>
            <person name="Atanasova L."/>
            <person name="Karlsson M."/>
            <person name="Huettel B."/>
            <person name="Barry K.W."/>
            <person name="Haridas S."/>
            <person name="Chen C."/>
            <person name="Bauer D."/>
            <person name="Andreopoulos W."/>
            <person name="Pangilinan J."/>
            <person name="LaButti K."/>
            <person name="Riley R."/>
            <person name="Lipzen A."/>
            <person name="Clum A."/>
            <person name="Drula E."/>
            <person name="Henrissat B."/>
            <person name="Kohler A."/>
            <person name="Grigoriev I.V."/>
            <person name="Martin F.M."/>
            <person name="Hacquard S."/>
        </authorList>
    </citation>
    <scope>NUCLEOTIDE SEQUENCE</scope>
    <source>
        <strain evidence="7">MPI-CAGE-AT-0021</strain>
    </source>
</reference>
<dbReference type="InterPro" id="IPR000832">
    <property type="entry name" value="GPCR_2_secretin-like"/>
</dbReference>
<dbReference type="Pfam" id="PF00002">
    <property type="entry name" value="7tm_2"/>
    <property type="match status" value="1"/>
</dbReference>
<protein>
    <recommendedName>
        <fullName evidence="6">G-protein coupled receptors family 2 profile 2 domain-containing protein</fullName>
    </recommendedName>
</protein>
<dbReference type="OrthoDB" id="100006at2759"/>
<evidence type="ECO:0000256" key="5">
    <source>
        <dbReference type="SAM" id="Phobius"/>
    </source>
</evidence>
<dbReference type="GO" id="GO:0007189">
    <property type="term" value="P:adenylate cyclase-activating G protein-coupled receptor signaling pathway"/>
    <property type="evidence" value="ECO:0007669"/>
    <property type="project" value="TreeGrafter"/>
</dbReference>